<evidence type="ECO:0000313" key="8">
    <source>
        <dbReference type="Proteomes" id="UP000429523"/>
    </source>
</evidence>
<reference evidence="8 9" key="1">
    <citation type="submission" date="2018-08" db="EMBL/GenBank/DDBJ databases">
        <title>Genomic investigation of the strawberry pathogen Phytophthora fragariae indicates pathogenicity is determined by transcriptional variation in three key races.</title>
        <authorList>
            <person name="Adams T.M."/>
            <person name="Armitage A.D."/>
            <person name="Sobczyk M.K."/>
            <person name="Bates H.J."/>
            <person name="Dunwell J.M."/>
            <person name="Nellist C.F."/>
            <person name="Harrison R.J."/>
        </authorList>
    </citation>
    <scope>NUCLEOTIDE SEQUENCE [LARGE SCALE GENOMIC DNA]</scope>
    <source>
        <strain evidence="7 10">A4</strain>
        <strain evidence="6 11">BC-1</strain>
        <strain evidence="5 9">NOV-27</strain>
        <strain evidence="4 12">NOV-5</strain>
        <strain evidence="3 13">NOV-71</strain>
        <strain evidence="1 8">NOV-9</strain>
        <strain evidence="2 14">SCRP245</strain>
    </source>
</reference>
<protein>
    <submittedName>
        <fullName evidence="3">Uncharacterized protein</fullName>
    </submittedName>
</protein>
<dbReference type="EMBL" id="QXGD01000182">
    <property type="protein sequence ID" value="KAE9248916.1"/>
    <property type="molecule type" value="Genomic_DNA"/>
</dbReference>
<organism evidence="3 13">
    <name type="scientific">Phytophthora fragariae</name>
    <dbReference type="NCBI Taxonomy" id="53985"/>
    <lineage>
        <taxon>Eukaryota</taxon>
        <taxon>Sar</taxon>
        <taxon>Stramenopiles</taxon>
        <taxon>Oomycota</taxon>
        <taxon>Peronosporomycetes</taxon>
        <taxon>Peronosporales</taxon>
        <taxon>Peronosporaceae</taxon>
        <taxon>Phytophthora</taxon>
    </lineage>
</organism>
<accession>A0A6A3TFM0</accession>
<dbReference type="EMBL" id="QXGB01000154">
    <property type="protein sequence ID" value="KAE9227504.1"/>
    <property type="molecule type" value="Genomic_DNA"/>
</dbReference>
<evidence type="ECO:0000313" key="6">
    <source>
        <dbReference type="EMBL" id="KAE9248916.1"/>
    </source>
</evidence>
<dbReference type="EMBL" id="QXGF01000058">
    <property type="protein sequence ID" value="KAE8948188.1"/>
    <property type="molecule type" value="Genomic_DNA"/>
</dbReference>
<evidence type="ECO:0000313" key="9">
    <source>
        <dbReference type="Proteomes" id="UP000433483"/>
    </source>
</evidence>
<dbReference type="EMBL" id="QXFW01000994">
    <property type="protein sequence ID" value="KAE8998594.1"/>
    <property type="molecule type" value="Genomic_DNA"/>
</dbReference>
<dbReference type="Proteomes" id="UP000429523">
    <property type="component" value="Unassembled WGS sequence"/>
</dbReference>
<dbReference type="Proteomes" id="UP000460718">
    <property type="component" value="Unassembled WGS sequence"/>
</dbReference>
<evidence type="ECO:0000313" key="4">
    <source>
        <dbReference type="EMBL" id="KAE9147222.1"/>
    </source>
</evidence>
<evidence type="ECO:0000313" key="10">
    <source>
        <dbReference type="Proteomes" id="UP000437068"/>
    </source>
</evidence>
<evidence type="ECO:0000313" key="11">
    <source>
        <dbReference type="Proteomes" id="UP000440367"/>
    </source>
</evidence>
<evidence type="ECO:0000313" key="14">
    <source>
        <dbReference type="Proteomes" id="UP000460718"/>
    </source>
</evidence>
<evidence type="ECO:0000313" key="1">
    <source>
        <dbReference type="EMBL" id="KAE8948188.1"/>
    </source>
</evidence>
<gene>
    <name evidence="7" type="ORF">PF001_g16133</name>
    <name evidence="6" type="ORF">PF002_g5543</name>
    <name evidence="5" type="ORF">PF005_g4688</name>
    <name evidence="4" type="ORF">PF006_g8068</name>
    <name evidence="3" type="ORF">PF007_g4805</name>
    <name evidence="1" type="ORF">PF009_g2252</name>
    <name evidence="2" type="ORF">PF011_g14986</name>
</gene>
<dbReference type="Proteomes" id="UP000433483">
    <property type="component" value="Unassembled WGS sequence"/>
</dbReference>
<keyword evidence="9" id="KW-1185">Reference proteome</keyword>
<dbReference type="Proteomes" id="UP000441208">
    <property type="component" value="Unassembled WGS sequence"/>
</dbReference>
<dbReference type="Proteomes" id="UP000437068">
    <property type="component" value="Unassembled WGS sequence"/>
</dbReference>
<proteinExistence type="predicted"/>
<dbReference type="Proteomes" id="UP000440367">
    <property type="component" value="Unassembled WGS sequence"/>
</dbReference>
<evidence type="ECO:0000313" key="13">
    <source>
        <dbReference type="Proteomes" id="UP000441208"/>
    </source>
</evidence>
<evidence type="ECO:0000313" key="2">
    <source>
        <dbReference type="EMBL" id="KAE8998594.1"/>
    </source>
</evidence>
<dbReference type="EMBL" id="QXFZ01000157">
    <property type="protein sequence ID" value="KAE9129656.1"/>
    <property type="molecule type" value="Genomic_DNA"/>
</dbReference>
<dbReference type="Proteomes" id="UP000440732">
    <property type="component" value="Unassembled WGS sequence"/>
</dbReference>
<dbReference type="EMBL" id="QXGA01000361">
    <property type="protein sequence ID" value="KAE9147222.1"/>
    <property type="molecule type" value="Genomic_DNA"/>
</dbReference>
<comment type="caution">
    <text evidence="3">The sequence shown here is derived from an EMBL/GenBank/DDBJ whole genome shotgun (WGS) entry which is preliminary data.</text>
</comment>
<evidence type="ECO:0000313" key="12">
    <source>
        <dbReference type="Proteomes" id="UP000440732"/>
    </source>
</evidence>
<evidence type="ECO:0000313" key="5">
    <source>
        <dbReference type="EMBL" id="KAE9227504.1"/>
    </source>
</evidence>
<sequence>MCWTSTAAGGGGCWSSLLLLEGNCIRQRSRSVDTLRCTTRNLCRRNTSSWML</sequence>
<dbReference type="EMBL" id="QXGE01001090">
    <property type="protein sequence ID" value="KAE9298010.1"/>
    <property type="molecule type" value="Genomic_DNA"/>
</dbReference>
<evidence type="ECO:0000313" key="3">
    <source>
        <dbReference type="EMBL" id="KAE9129656.1"/>
    </source>
</evidence>
<name>A0A6A3TFM0_9STRA</name>
<evidence type="ECO:0000313" key="7">
    <source>
        <dbReference type="EMBL" id="KAE9298010.1"/>
    </source>
</evidence>
<dbReference type="AlphaFoldDB" id="A0A6A3TFM0"/>